<accession>A0A645FHR7</accession>
<reference evidence="1" key="1">
    <citation type="submission" date="2019-08" db="EMBL/GenBank/DDBJ databases">
        <authorList>
            <person name="Kucharzyk K."/>
            <person name="Murdoch R.W."/>
            <person name="Higgins S."/>
            <person name="Loffler F."/>
        </authorList>
    </citation>
    <scope>NUCLEOTIDE SEQUENCE</scope>
</reference>
<protein>
    <submittedName>
        <fullName evidence="1">Uncharacterized protein</fullName>
    </submittedName>
</protein>
<proteinExistence type="predicted"/>
<comment type="caution">
    <text evidence="1">The sequence shown here is derived from an EMBL/GenBank/DDBJ whole genome shotgun (WGS) entry which is preliminary data.</text>
</comment>
<dbReference type="EMBL" id="VSSQ01058053">
    <property type="protein sequence ID" value="MPN11793.1"/>
    <property type="molecule type" value="Genomic_DNA"/>
</dbReference>
<evidence type="ECO:0000313" key="1">
    <source>
        <dbReference type="EMBL" id="MPN11793.1"/>
    </source>
</evidence>
<dbReference type="AlphaFoldDB" id="A0A645FHR7"/>
<organism evidence="1">
    <name type="scientific">bioreactor metagenome</name>
    <dbReference type="NCBI Taxonomy" id="1076179"/>
    <lineage>
        <taxon>unclassified sequences</taxon>
        <taxon>metagenomes</taxon>
        <taxon>ecological metagenomes</taxon>
    </lineage>
</organism>
<sequence>MRAIPADSAVLGQNRNAALTFDGVVVHDGVDNFFVLGKGAGLAQQLVHHGGLAVVNVRDDRNIADLCSHICVRLISSNIQAGGGAPGS</sequence>
<gene>
    <name evidence="1" type="ORF">SDC9_159101</name>
</gene>
<name>A0A645FHR7_9ZZZZ</name>
<dbReference type="AntiFam" id="ANF00072">
    <property type="entry name" value="Shadow ORF (opposite TypA)"/>
</dbReference>